<evidence type="ECO:0008006" key="5">
    <source>
        <dbReference type="Google" id="ProtNLM"/>
    </source>
</evidence>
<sequence>MTLIARVVVALVAWLPAAVIASSLTISVTDGGGQPLADAVVTLYADDDRPSTEAAPEAVMDQRDRQFVPQVLAVRTGTLVRFPNSDNIRHHVYSFSPAKRFELRLYHGTTAEPVQFDQPGKVALGCNIHDAMLGYIYVVDSERFGVTGPDGQWTFDALPEGDLEVQIQHPRLAEPLTRTLTITGTSRSETVALDGLQPDPRQQAPQTDLERLFDR</sequence>
<name>A0A3N1NPN1_9GAMM</name>
<dbReference type="InterPro" id="IPR034242">
    <property type="entry name" value="MauL"/>
</dbReference>
<dbReference type="CDD" id="cd04221">
    <property type="entry name" value="MauL"/>
    <property type="match status" value="1"/>
</dbReference>
<feature type="region of interest" description="Disordered" evidence="1">
    <location>
        <begin position="194"/>
        <end position="215"/>
    </location>
</feature>
<proteinExistence type="predicted"/>
<dbReference type="AlphaFoldDB" id="A0A3N1NPN1"/>
<dbReference type="Gene3D" id="2.60.40.420">
    <property type="entry name" value="Cupredoxins - blue copper proteins"/>
    <property type="match status" value="1"/>
</dbReference>
<keyword evidence="2" id="KW-0732">Signal</keyword>
<dbReference type="Proteomes" id="UP000273643">
    <property type="component" value="Unassembled WGS sequence"/>
</dbReference>
<dbReference type="InterPro" id="IPR008969">
    <property type="entry name" value="CarboxyPept-like_regulatory"/>
</dbReference>
<dbReference type="InterPro" id="IPR008972">
    <property type="entry name" value="Cupredoxin"/>
</dbReference>
<gene>
    <name evidence="3" type="ORF">EDC38_3077</name>
</gene>
<dbReference type="OrthoDB" id="9772097at2"/>
<evidence type="ECO:0000313" key="4">
    <source>
        <dbReference type="Proteomes" id="UP000273643"/>
    </source>
</evidence>
<dbReference type="RefSeq" id="WP_123639420.1">
    <property type="nucleotide sequence ID" value="NZ_RJUK01000003.1"/>
</dbReference>
<protein>
    <recommendedName>
        <fullName evidence="5">Plastocyanin</fullName>
    </recommendedName>
</protein>
<organism evidence="3 4">
    <name type="scientific">Marinimicrobium koreense</name>
    <dbReference type="NCBI Taxonomy" id="306545"/>
    <lineage>
        <taxon>Bacteria</taxon>
        <taxon>Pseudomonadati</taxon>
        <taxon>Pseudomonadota</taxon>
        <taxon>Gammaproteobacteria</taxon>
        <taxon>Cellvibrionales</taxon>
        <taxon>Cellvibrionaceae</taxon>
        <taxon>Marinimicrobium</taxon>
    </lineage>
</organism>
<reference evidence="3 4" key="1">
    <citation type="submission" date="2018-11" db="EMBL/GenBank/DDBJ databases">
        <title>Genomic Encyclopedia of Type Strains, Phase IV (KMG-IV): sequencing the most valuable type-strain genomes for metagenomic binning, comparative biology and taxonomic classification.</title>
        <authorList>
            <person name="Goeker M."/>
        </authorList>
    </citation>
    <scope>NUCLEOTIDE SEQUENCE [LARGE SCALE GENOMIC DNA]</scope>
    <source>
        <strain evidence="3 4">DSM 16974</strain>
    </source>
</reference>
<accession>A0A3N1NPN1</accession>
<dbReference type="EMBL" id="RJUK01000003">
    <property type="protein sequence ID" value="ROQ18103.1"/>
    <property type="molecule type" value="Genomic_DNA"/>
</dbReference>
<comment type="caution">
    <text evidence="3">The sequence shown here is derived from an EMBL/GenBank/DDBJ whole genome shotgun (WGS) entry which is preliminary data.</text>
</comment>
<evidence type="ECO:0000313" key="3">
    <source>
        <dbReference type="EMBL" id="ROQ18103.1"/>
    </source>
</evidence>
<feature type="chain" id="PRO_5018253623" description="Plastocyanin" evidence="2">
    <location>
        <begin position="22"/>
        <end position="215"/>
    </location>
</feature>
<evidence type="ECO:0000256" key="1">
    <source>
        <dbReference type="SAM" id="MobiDB-lite"/>
    </source>
</evidence>
<dbReference type="SUPFAM" id="SSF49464">
    <property type="entry name" value="Carboxypeptidase regulatory domain-like"/>
    <property type="match status" value="1"/>
</dbReference>
<feature type="signal peptide" evidence="2">
    <location>
        <begin position="1"/>
        <end position="21"/>
    </location>
</feature>
<keyword evidence="4" id="KW-1185">Reference proteome</keyword>
<dbReference type="SUPFAM" id="SSF49503">
    <property type="entry name" value="Cupredoxins"/>
    <property type="match status" value="1"/>
</dbReference>
<evidence type="ECO:0000256" key="2">
    <source>
        <dbReference type="SAM" id="SignalP"/>
    </source>
</evidence>